<keyword evidence="5" id="KW-1185">Reference proteome</keyword>
<dbReference type="RefSeq" id="WP_066751687.1">
    <property type="nucleotide sequence ID" value="NZ_JBHUMB010000014.1"/>
</dbReference>
<dbReference type="SUPFAM" id="SSF52172">
    <property type="entry name" value="CheY-like"/>
    <property type="match status" value="1"/>
</dbReference>
<sequence>MHNKTILIFDDDKHILDVCNIILTDAGYNVAVSETSHDIIERVEETKPDAILMDNWIPDIGGMKATQLLKQHPVYKDIPVIYCSANNEVHILAEKAGAEAYLSKPFNIFDLEEMVKQVLEKRK</sequence>
<keyword evidence="1 2" id="KW-0597">Phosphoprotein</keyword>
<evidence type="ECO:0000259" key="3">
    <source>
        <dbReference type="PROSITE" id="PS50110"/>
    </source>
</evidence>
<accession>A0ABW5UEP8</accession>
<gene>
    <name evidence="4" type="ORF">ACFSQ6_13415</name>
</gene>
<dbReference type="InterPro" id="IPR050595">
    <property type="entry name" value="Bact_response_regulator"/>
</dbReference>
<dbReference type="SMART" id="SM00448">
    <property type="entry name" value="REC"/>
    <property type="match status" value="1"/>
</dbReference>
<dbReference type="Pfam" id="PF00072">
    <property type="entry name" value="Response_reg"/>
    <property type="match status" value="1"/>
</dbReference>
<dbReference type="Proteomes" id="UP001597418">
    <property type="component" value="Unassembled WGS sequence"/>
</dbReference>
<feature type="modified residue" description="4-aspartylphosphate" evidence="2">
    <location>
        <position position="54"/>
    </location>
</feature>
<dbReference type="PROSITE" id="PS50110">
    <property type="entry name" value="RESPONSE_REGULATORY"/>
    <property type="match status" value="1"/>
</dbReference>
<dbReference type="InterPro" id="IPR001789">
    <property type="entry name" value="Sig_transdc_resp-reg_receiver"/>
</dbReference>
<dbReference type="PANTHER" id="PTHR44591:SF3">
    <property type="entry name" value="RESPONSE REGULATORY DOMAIN-CONTAINING PROTEIN"/>
    <property type="match status" value="1"/>
</dbReference>
<dbReference type="EMBL" id="JBHUMB010000014">
    <property type="protein sequence ID" value="MFD2744391.1"/>
    <property type="molecule type" value="Genomic_DNA"/>
</dbReference>
<protein>
    <submittedName>
        <fullName evidence="4">Response regulator</fullName>
    </submittedName>
</protein>
<feature type="domain" description="Response regulatory" evidence="3">
    <location>
        <begin position="5"/>
        <end position="119"/>
    </location>
</feature>
<reference evidence="5" key="1">
    <citation type="journal article" date="2019" name="Int. J. Syst. Evol. Microbiol.">
        <title>The Global Catalogue of Microorganisms (GCM) 10K type strain sequencing project: providing services to taxonomists for standard genome sequencing and annotation.</title>
        <authorList>
            <consortium name="The Broad Institute Genomics Platform"/>
            <consortium name="The Broad Institute Genome Sequencing Center for Infectious Disease"/>
            <person name="Wu L."/>
            <person name="Ma J."/>
        </authorList>
    </citation>
    <scope>NUCLEOTIDE SEQUENCE [LARGE SCALE GENOMIC DNA]</scope>
    <source>
        <strain evidence="5">KCTC 42247</strain>
    </source>
</reference>
<evidence type="ECO:0000313" key="5">
    <source>
        <dbReference type="Proteomes" id="UP001597418"/>
    </source>
</evidence>
<comment type="caution">
    <text evidence="4">The sequence shown here is derived from an EMBL/GenBank/DDBJ whole genome shotgun (WGS) entry which is preliminary data.</text>
</comment>
<organism evidence="4 5">
    <name type="scientific">Sphingobacterium populi</name>
    <dbReference type="NCBI Taxonomy" id="1812824"/>
    <lineage>
        <taxon>Bacteria</taxon>
        <taxon>Pseudomonadati</taxon>
        <taxon>Bacteroidota</taxon>
        <taxon>Sphingobacteriia</taxon>
        <taxon>Sphingobacteriales</taxon>
        <taxon>Sphingobacteriaceae</taxon>
        <taxon>Sphingobacterium</taxon>
    </lineage>
</organism>
<proteinExistence type="predicted"/>
<dbReference type="Gene3D" id="3.40.50.2300">
    <property type="match status" value="1"/>
</dbReference>
<dbReference type="InterPro" id="IPR011006">
    <property type="entry name" value="CheY-like_superfamily"/>
</dbReference>
<evidence type="ECO:0000313" key="4">
    <source>
        <dbReference type="EMBL" id="MFD2744391.1"/>
    </source>
</evidence>
<name>A0ABW5UEP8_9SPHI</name>
<evidence type="ECO:0000256" key="2">
    <source>
        <dbReference type="PROSITE-ProRule" id="PRU00169"/>
    </source>
</evidence>
<dbReference type="PANTHER" id="PTHR44591">
    <property type="entry name" value="STRESS RESPONSE REGULATOR PROTEIN 1"/>
    <property type="match status" value="1"/>
</dbReference>
<evidence type="ECO:0000256" key="1">
    <source>
        <dbReference type="ARBA" id="ARBA00022553"/>
    </source>
</evidence>